<dbReference type="PANTHER" id="PTHR11261:SF3">
    <property type="entry name" value="RETINOL-BINDING PROTEIN 3"/>
    <property type="match status" value="1"/>
</dbReference>
<dbReference type="Gene3D" id="3.30.750.44">
    <property type="match status" value="1"/>
</dbReference>
<feature type="chain" id="PRO_5022211075" evidence="1">
    <location>
        <begin position="25"/>
        <end position="536"/>
    </location>
</feature>
<dbReference type="Pfam" id="PF14684">
    <property type="entry name" value="Tricorn_C1"/>
    <property type="match status" value="1"/>
</dbReference>
<dbReference type="Pfam" id="PF18998">
    <property type="entry name" value="Flg_new_2"/>
    <property type="match status" value="1"/>
</dbReference>
<dbReference type="Gene3D" id="3.90.226.10">
    <property type="entry name" value="2-enoyl-CoA Hydratase, Chain A, domain 1"/>
    <property type="match status" value="1"/>
</dbReference>
<dbReference type="GO" id="GO:0008236">
    <property type="term" value="F:serine-type peptidase activity"/>
    <property type="evidence" value="ECO:0007669"/>
    <property type="project" value="InterPro"/>
</dbReference>
<dbReference type="InterPro" id="IPR005151">
    <property type="entry name" value="Tail-specific_protease"/>
</dbReference>
<dbReference type="Proteomes" id="UP000319732">
    <property type="component" value="Unassembled WGS sequence"/>
</dbReference>
<accession>A0A545TVU5</accession>
<dbReference type="SUPFAM" id="SSF52096">
    <property type="entry name" value="ClpP/crotonase"/>
    <property type="match status" value="1"/>
</dbReference>
<dbReference type="AlphaFoldDB" id="A0A545TVU5"/>
<dbReference type="InterPro" id="IPR029045">
    <property type="entry name" value="ClpP/crotonase-like_dom_sf"/>
</dbReference>
<dbReference type="EMBL" id="VHSG01000008">
    <property type="protein sequence ID" value="TQV81336.1"/>
    <property type="molecule type" value="Genomic_DNA"/>
</dbReference>
<reference evidence="3 4" key="1">
    <citation type="submission" date="2019-06" db="EMBL/GenBank/DDBJ databases">
        <title>Whole genome sequence for Cellvibrionaceae sp. R142.</title>
        <authorList>
            <person name="Wang G."/>
        </authorList>
    </citation>
    <scope>NUCLEOTIDE SEQUENCE [LARGE SCALE GENOMIC DNA]</scope>
    <source>
        <strain evidence="3 4">R142</strain>
    </source>
</reference>
<comment type="caution">
    <text evidence="3">The sequence shown here is derived from an EMBL/GenBank/DDBJ whole genome shotgun (WGS) entry which is preliminary data.</text>
</comment>
<dbReference type="OrthoDB" id="9758793at2"/>
<keyword evidence="1" id="KW-0732">Signal</keyword>
<gene>
    <name evidence="3" type="ORF">FKG94_09605</name>
</gene>
<dbReference type="PANTHER" id="PTHR11261">
    <property type="entry name" value="INTERPHOTORECEPTOR RETINOID-BINDING PROTEIN"/>
    <property type="match status" value="1"/>
</dbReference>
<dbReference type="GO" id="GO:0006508">
    <property type="term" value="P:proteolysis"/>
    <property type="evidence" value="ECO:0007669"/>
    <property type="project" value="InterPro"/>
</dbReference>
<evidence type="ECO:0000256" key="1">
    <source>
        <dbReference type="SAM" id="SignalP"/>
    </source>
</evidence>
<name>A0A545TVU5_9GAMM</name>
<keyword evidence="4" id="KW-1185">Reference proteome</keyword>
<dbReference type="InterPro" id="IPR044060">
    <property type="entry name" value="Bacterial_rp_domain"/>
</dbReference>
<sequence length="536" mass="59126">MGTPRHYCYRYLSWLMLSAVVGIAGCGDGDKDIINKLTVKKNGDGSGRVVSSPRGISCGNDCSYYYADDKRVTLTANAAEGSVFAGWDHDDCTGTGVCVVTLDESTRVTAKFDRSLAGVWEVKGNGFAVEVNAAGTAYDWYEFTPLSRLRVGQGTIADGNMYYRDNVAISFAEMLALSEEAAALPVADVTGPTTDPEVNFEIFWQTFEQYYAFFDLLEGTSWQALYDQYRPQIDQHTTADALWSVLAAMIAELNDGHTRLYDFAGERVAVSRDVATAPSRWMMENQEAYQGVIAAYLDSFDADTNVLGNGNVVIGTVDERIGYLNIFAYDGYADTPLAPFEFSLLYLLSAGRRDIEPYADMLDTVFSRFADMDALVIDLRFNIGGSGDLTKMLAGRLTEERFLALSHRVRDGGYDDYHAPVSHYIEPEAVAFLDKPVIVLTSSNTVSAGDWQTLILKSLPNVTVMGEKTFGIFSEGIPRQLPNGWQFTLSTQRIYSAEGEFFEQRGIAPDIAVTPDADLLESGRDNMLEAALQRLR</sequence>
<dbReference type="Pfam" id="PF03572">
    <property type="entry name" value="Peptidase_S41"/>
    <property type="match status" value="1"/>
</dbReference>
<dbReference type="SMART" id="SM00245">
    <property type="entry name" value="TSPc"/>
    <property type="match status" value="1"/>
</dbReference>
<dbReference type="PROSITE" id="PS51257">
    <property type="entry name" value="PROKAR_LIPOPROTEIN"/>
    <property type="match status" value="1"/>
</dbReference>
<feature type="domain" description="Tail specific protease" evidence="2">
    <location>
        <begin position="309"/>
        <end position="514"/>
    </location>
</feature>
<feature type="signal peptide" evidence="1">
    <location>
        <begin position="1"/>
        <end position="24"/>
    </location>
</feature>
<dbReference type="RefSeq" id="WP_142903997.1">
    <property type="nucleotide sequence ID" value="NZ_ML660091.1"/>
</dbReference>
<protein>
    <submittedName>
        <fullName evidence="3">S41 family peptidase</fullName>
    </submittedName>
</protein>
<proteinExistence type="predicted"/>
<evidence type="ECO:0000313" key="4">
    <source>
        <dbReference type="Proteomes" id="UP000319732"/>
    </source>
</evidence>
<evidence type="ECO:0000259" key="2">
    <source>
        <dbReference type="SMART" id="SM00245"/>
    </source>
</evidence>
<dbReference type="CDD" id="cd07563">
    <property type="entry name" value="Peptidase_S41_IRBP"/>
    <property type="match status" value="1"/>
</dbReference>
<dbReference type="InterPro" id="IPR028204">
    <property type="entry name" value="Tricorn_C1"/>
</dbReference>
<organism evidence="3 4">
    <name type="scientific">Exilibacterium tricleocarpae</name>
    <dbReference type="NCBI Taxonomy" id="2591008"/>
    <lineage>
        <taxon>Bacteria</taxon>
        <taxon>Pseudomonadati</taxon>
        <taxon>Pseudomonadota</taxon>
        <taxon>Gammaproteobacteria</taxon>
        <taxon>Cellvibrionales</taxon>
        <taxon>Cellvibrionaceae</taxon>
        <taxon>Exilibacterium</taxon>
    </lineage>
</organism>
<evidence type="ECO:0000313" key="3">
    <source>
        <dbReference type="EMBL" id="TQV81336.1"/>
    </source>
</evidence>